<evidence type="ECO:0000256" key="3">
    <source>
        <dbReference type="SAM" id="MobiDB-lite"/>
    </source>
</evidence>
<sequence>MSAPMKKRAVADKNNAVESNSESESDDNSSTENIEEYVGHQEIQVDFEGRNPVDSDFHGIKQLLQQLFLKAHVNLSELTDLIIGQNYVGSVVKQSDLDEEGSDDEDCDDNGGNDVFGITTVVNLTDKQNMESVQQLRSLLVELCGEYATDHVNTLVRSLLGDDTRPVGLLINERFVNIPAQISVPLLESLSKEISRACQKKMPFDLTYLILICKLYKMDASSQGRRNRNRNKQQQQLDINEEVVWLNPEEALFDEVADCKFEFCVKGESDTGLGGQWQEDDVEMTPYRKVLLFQADKLPSVITRIKTFLGQ</sequence>
<gene>
    <name evidence="4" type="ORF">PR048_000031</name>
</gene>
<comment type="caution">
    <text evidence="4">The sequence shown here is derived from an EMBL/GenBank/DDBJ whole genome shotgun (WGS) entry which is preliminary data.</text>
</comment>
<organism evidence="4 5">
    <name type="scientific">Dryococelus australis</name>
    <dbReference type="NCBI Taxonomy" id="614101"/>
    <lineage>
        <taxon>Eukaryota</taxon>
        <taxon>Metazoa</taxon>
        <taxon>Ecdysozoa</taxon>
        <taxon>Arthropoda</taxon>
        <taxon>Hexapoda</taxon>
        <taxon>Insecta</taxon>
        <taxon>Pterygota</taxon>
        <taxon>Neoptera</taxon>
        <taxon>Polyneoptera</taxon>
        <taxon>Phasmatodea</taxon>
        <taxon>Verophasmatodea</taxon>
        <taxon>Anareolatae</taxon>
        <taxon>Phasmatidae</taxon>
        <taxon>Eurycanthinae</taxon>
        <taxon>Dryococelus</taxon>
    </lineage>
</organism>
<name>A0ABQ9IDH2_9NEOP</name>
<dbReference type="InterPro" id="IPR025602">
    <property type="entry name" value="BCP1_family"/>
</dbReference>
<dbReference type="PANTHER" id="PTHR13261">
    <property type="entry name" value="BRCA2 AND CDKN1A INTERACTING PROTEIN"/>
    <property type="match status" value="1"/>
</dbReference>
<feature type="compositionally biased region" description="Acidic residues" evidence="3">
    <location>
        <begin position="21"/>
        <end position="33"/>
    </location>
</feature>
<protein>
    <recommendedName>
        <fullName evidence="2">Protein BCCIP homolog</fullName>
    </recommendedName>
</protein>
<comment type="similarity">
    <text evidence="1 2">Belongs to the BCP1 family.</text>
</comment>
<reference evidence="4 5" key="1">
    <citation type="submission" date="2023-02" db="EMBL/GenBank/DDBJ databases">
        <title>LHISI_Scaffold_Assembly.</title>
        <authorList>
            <person name="Stuart O.P."/>
            <person name="Cleave R."/>
            <person name="Magrath M.J.L."/>
            <person name="Mikheyev A.S."/>
        </authorList>
    </citation>
    <scope>NUCLEOTIDE SEQUENCE [LARGE SCALE GENOMIC DNA]</scope>
    <source>
        <strain evidence="4">Daus_M_001</strain>
        <tissue evidence="4">Leg muscle</tissue>
    </source>
</reference>
<proteinExistence type="inferred from homology"/>
<dbReference type="Pfam" id="PF13862">
    <property type="entry name" value="BCCIP"/>
    <property type="match status" value="1"/>
</dbReference>
<feature type="region of interest" description="Disordered" evidence="3">
    <location>
        <begin position="1"/>
        <end position="33"/>
    </location>
</feature>
<evidence type="ECO:0000256" key="1">
    <source>
        <dbReference type="ARBA" id="ARBA00006781"/>
    </source>
</evidence>
<accession>A0ABQ9IDH2</accession>
<evidence type="ECO:0000313" key="4">
    <source>
        <dbReference type="EMBL" id="KAJ8894724.1"/>
    </source>
</evidence>
<evidence type="ECO:0000256" key="2">
    <source>
        <dbReference type="PIRNR" id="PIRNR028983"/>
    </source>
</evidence>
<dbReference type="PANTHER" id="PTHR13261:SF0">
    <property type="entry name" value="BRCA2 AND CDKN1A-INTERACTING PROTEIN"/>
    <property type="match status" value="1"/>
</dbReference>
<keyword evidence="5" id="KW-1185">Reference proteome</keyword>
<dbReference type="Proteomes" id="UP001159363">
    <property type="component" value="Chromosome 1"/>
</dbReference>
<evidence type="ECO:0000313" key="5">
    <source>
        <dbReference type="Proteomes" id="UP001159363"/>
    </source>
</evidence>
<dbReference type="PIRSF" id="PIRSF028983">
    <property type="entry name" value="BCP1"/>
    <property type="match status" value="1"/>
</dbReference>
<dbReference type="EMBL" id="JARBHB010000001">
    <property type="protein sequence ID" value="KAJ8894724.1"/>
    <property type="molecule type" value="Genomic_DNA"/>
</dbReference>